<dbReference type="PRINTS" id="PR00083">
    <property type="entry name" value="HOLDHDRGNASE"/>
</dbReference>
<feature type="binding site" evidence="9">
    <location>
        <position position="235"/>
    </location>
    <ligand>
        <name>Zn(2+)</name>
        <dbReference type="ChEBI" id="CHEBI:29105"/>
    </ligand>
</feature>
<evidence type="ECO:0000256" key="9">
    <source>
        <dbReference type="PIRSR" id="PIRSR000099-4"/>
    </source>
</evidence>
<name>A0A9D7XL90_9BACT</name>
<dbReference type="SUPFAM" id="SSF53720">
    <property type="entry name" value="ALDH-like"/>
    <property type="match status" value="1"/>
</dbReference>
<organism evidence="11 12">
    <name type="scientific">Candidatus Geothrix skivensis</name>
    <dbReference type="NCBI Taxonomy" id="2954439"/>
    <lineage>
        <taxon>Bacteria</taxon>
        <taxon>Pseudomonadati</taxon>
        <taxon>Acidobacteriota</taxon>
        <taxon>Holophagae</taxon>
        <taxon>Holophagales</taxon>
        <taxon>Holophagaceae</taxon>
        <taxon>Geothrix</taxon>
    </lineage>
</organism>
<proteinExistence type="inferred from homology"/>
<feature type="binding site" evidence="8">
    <location>
        <position position="238"/>
    </location>
    <ligand>
        <name>substrate</name>
    </ligand>
</feature>
<comment type="similarity">
    <text evidence="1 5 10">Belongs to the histidinol dehydrogenase family.</text>
</comment>
<dbReference type="EMBL" id="JADKIO010000005">
    <property type="protein sequence ID" value="MBK9796265.1"/>
    <property type="molecule type" value="Genomic_DNA"/>
</dbReference>
<dbReference type="InterPro" id="IPR022695">
    <property type="entry name" value="Histidinol_DH_monofunct"/>
</dbReference>
<evidence type="ECO:0000313" key="11">
    <source>
        <dbReference type="EMBL" id="MBK9796265.1"/>
    </source>
</evidence>
<keyword evidence="3 9" id="KW-0862">Zinc</keyword>
<feature type="binding site" evidence="8">
    <location>
        <position position="303"/>
    </location>
    <ligand>
        <name>substrate</name>
    </ligand>
</feature>
<dbReference type="NCBIfam" id="TIGR00069">
    <property type="entry name" value="hisD"/>
    <property type="match status" value="1"/>
</dbReference>
<dbReference type="GO" id="GO:0005829">
    <property type="term" value="C:cytosol"/>
    <property type="evidence" value="ECO:0007669"/>
    <property type="project" value="TreeGrafter"/>
</dbReference>
<evidence type="ECO:0000256" key="1">
    <source>
        <dbReference type="ARBA" id="ARBA00010178"/>
    </source>
</evidence>
<dbReference type="FunFam" id="3.40.50.1980:FF:000001">
    <property type="entry name" value="Histidinol dehydrogenase"/>
    <property type="match status" value="1"/>
</dbReference>
<feature type="binding site" evidence="9">
    <location>
        <position position="238"/>
    </location>
    <ligand>
        <name>Zn(2+)</name>
        <dbReference type="ChEBI" id="CHEBI:29105"/>
    </ligand>
</feature>
<evidence type="ECO:0000256" key="7">
    <source>
        <dbReference type="PIRSR" id="PIRSR000099-2"/>
    </source>
</evidence>
<keyword evidence="7" id="KW-0520">NAD</keyword>
<evidence type="ECO:0000256" key="5">
    <source>
        <dbReference type="PIRNR" id="PIRNR000099"/>
    </source>
</evidence>
<evidence type="ECO:0000256" key="3">
    <source>
        <dbReference type="ARBA" id="ARBA00022833"/>
    </source>
</evidence>
<accession>A0A9D7XL90</accession>
<dbReference type="GO" id="GO:0046872">
    <property type="term" value="F:metal ion binding"/>
    <property type="evidence" value="ECO:0007669"/>
    <property type="project" value="UniProtKB-KW"/>
</dbReference>
<feature type="binding site" evidence="7">
    <location>
        <position position="102"/>
    </location>
    <ligand>
        <name>NAD(+)</name>
        <dbReference type="ChEBI" id="CHEBI:57540"/>
    </ligand>
</feature>
<sequence length="407" mass="42971">MTAILADVRRDGLAAAVDWTLRLDGVQLDAVAIRIPVNALEAARRELDQRQPDLMAALREMISNIRRFAEGQRRCLLDLELPLPGGGTVGERWCPLKTAGVYIPGGRAFYPSTLAMTVIPAQVAGVARIVGVTPPKPQATLPGAWGVDPLVLACAAELGLTELYPFGGAQALGWLAFGEPAVDLIAGPGNRYVSEAKRQLIGTCGIDALAGPTELLILADGGAEPTWLAEDLMAQAEHDPDAAAVLVSPDRALLEAVAVELQARTAASPRRAILEQSLANHGRLVLAKRELAIALAQAWAPEHLELSVADPDAWLSHLTTAGAVFIGGASAESFGDYGAGPNHVLPTDRSARYTSPLGVATFLKRQSLLRLSPADAAAMAPWVERLAEAEGLPHHARSAALRAQPHR</sequence>
<gene>
    <name evidence="11" type="primary">hisD</name>
    <name evidence="11" type="ORF">IPP58_07180</name>
</gene>
<feature type="binding site" evidence="7">
    <location>
        <position position="170"/>
    </location>
    <ligand>
        <name>NAD(+)</name>
        <dbReference type="ChEBI" id="CHEBI:57540"/>
    </ligand>
</feature>
<protein>
    <submittedName>
        <fullName evidence="11">Histidinol dehydrogenase</fullName>
        <ecNumber evidence="11">1.1.1.23</ecNumber>
    </submittedName>
</protein>
<feature type="binding site" evidence="9">
    <location>
        <position position="336"/>
    </location>
    <ligand>
        <name>Zn(2+)</name>
        <dbReference type="ChEBI" id="CHEBI:29105"/>
    </ligand>
</feature>
<dbReference type="InterPro" id="IPR016161">
    <property type="entry name" value="Ald_DH/histidinol_DH"/>
</dbReference>
<feature type="active site" description="Proton acceptor" evidence="6">
    <location>
        <position position="303"/>
    </location>
</feature>
<dbReference type="CDD" id="cd06572">
    <property type="entry name" value="Histidinol_dh"/>
    <property type="match status" value="1"/>
</dbReference>
<dbReference type="Proteomes" id="UP000886657">
    <property type="component" value="Unassembled WGS sequence"/>
</dbReference>
<dbReference type="AlphaFoldDB" id="A0A9D7XL90"/>
<evidence type="ECO:0000256" key="4">
    <source>
        <dbReference type="ARBA" id="ARBA00023002"/>
    </source>
</evidence>
<dbReference type="PIRSF" id="PIRSF000099">
    <property type="entry name" value="Histidinol_dh"/>
    <property type="match status" value="1"/>
</dbReference>
<feature type="binding site" evidence="8">
    <location>
        <position position="213"/>
    </location>
    <ligand>
        <name>substrate</name>
    </ligand>
</feature>
<keyword evidence="4 5" id="KW-0560">Oxidoreductase</keyword>
<comment type="cofactor">
    <cofactor evidence="9">
        <name>Zn(2+)</name>
        <dbReference type="ChEBI" id="CHEBI:29105"/>
    </cofactor>
    <text evidence="9">Binds 1 zinc ion per subunit.</text>
</comment>
<dbReference type="PANTHER" id="PTHR21256">
    <property type="entry name" value="HISTIDINOL DEHYDROGENASE HDH"/>
    <property type="match status" value="1"/>
</dbReference>
<feature type="binding site" evidence="8">
    <location>
        <position position="336"/>
    </location>
    <ligand>
        <name>substrate</name>
    </ligand>
</feature>
<evidence type="ECO:0000313" key="12">
    <source>
        <dbReference type="Proteomes" id="UP000886657"/>
    </source>
</evidence>
<dbReference type="InterPro" id="IPR012131">
    <property type="entry name" value="Hstdl_DH"/>
</dbReference>
<dbReference type="Pfam" id="PF00815">
    <property type="entry name" value="Histidinol_dh"/>
    <property type="match status" value="1"/>
</dbReference>
<dbReference type="Gene3D" id="1.20.5.1300">
    <property type="match status" value="1"/>
</dbReference>
<feature type="active site" description="Proton acceptor" evidence="6">
    <location>
        <position position="302"/>
    </location>
</feature>
<feature type="binding site" evidence="8">
    <location>
        <position position="395"/>
    </location>
    <ligand>
        <name>substrate</name>
    </ligand>
</feature>
<dbReference type="PANTHER" id="PTHR21256:SF2">
    <property type="entry name" value="HISTIDINE BIOSYNTHESIS TRIFUNCTIONAL PROTEIN"/>
    <property type="match status" value="1"/>
</dbReference>
<feature type="binding site" evidence="7">
    <location>
        <position position="190"/>
    </location>
    <ligand>
        <name>NAD(+)</name>
        <dbReference type="ChEBI" id="CHEBI:57540"/>
    </ligand>
</feature>
<feature type="binding site" evidence="8">
    <location>
        <position position="390"/>
    </location>
    <ligand>
        <name>substrate</name>
    </ligand>
</feature>
<dbReference type="GO" id="GO:0000105">
    <property type="term" value="P:L-histidine biosynthetic process"/>
    <property type="evidence" value="ECO:0007669"/>
    <property type="project" value="InterPro"/>
</dbReference>
<evidence type="ECO:0000256" key="2">
    <source>
        <dbReference type="ARBA" id="ARBA00022723"/>
    </source>
</evidence>
<dbReference type="GO" id="GO:0004399">
    <property type="term" value="F:histidinol dehydrogenase activity"/>
    <property type="evidence" value="ECO:0007669"/>
    <property type="project" value="UniProtKB-EC"/>
</dbReference>
<feature type="binding site" evidence="8">
    <location>
        <position position="235"/>
    </location>
    <ligand>
        <name>substrate</name>
    </ligand>
</feature>
<dbReference type="GO" id="GO:0051287">
    <property type="term" value="F:NAD binding"/>
    <property type="evidence" value="ECO:0007669"/>
    <property type="project" value="InterPro"/>
</dbReference>
<dbReference type="Gene3D" id="3.40.50.1980">
    <property type="entry name" value="Nitrogenase molybdenum iron protein domain"/>
    <property type="match status" value="2"/>
</dbReference>
<evidence type="ECO:0000256" key="8">
    <source>
        <dbReference type="PIRSR" id="PIRSR000099-3"/>
    </source>
</evidence>
<reference evidence="11" key="1">
    <citation type="submission" date="2020-10" db="EMBL/GenBank/DDBJ databases">
        <title>Connecting structure to function with the recovery of over 1000 high-quality activated sludge metagenome-assembled genomes encoding full-length rRNA genes using long-read sequencing.</title>
        <authorList>
            <person name="Singleton C.M."/>
            <person name="Petriglieri F."/>
            <person name="Kristensen J.M."/>
            <person name="Kirkegaard R.H."/>
            <person name="Michaelsen T.Y."/>
            <person name="Andersen M.H."/>
            <person name="Karst S.M."/>
            <person name="Dueholm M.S."/>
            <person name="Nielsen P.H."/>
            <person name="Albertsen M."/>
        </authorList>
    </citation>
    <scope>NUCLEOTIDE SEQUENCE</scope>
    <source>
        <strain evidence="11">Skiv_18-Q3-R9-52_MAXAC.067</strain>
    </source>
</reference>
<dbReference type="EC" id="1.1.1.23" evidence="11"/>
<evidence type="ECO:0000256" key="10">
    <source>
        <dbReference type="RuleBase" id="RU004175"/>
    </source>
</evidence>
<evidence type="ECO:0000256" key="6">
    <source>
        <dbReference type="PIRSR" id="PIRSR000099-1"/>
    </source>
</evidence>
<feature type="binding site" evidence="9">
    <location>
        <position position="395"/>
    </location>
    <ligand>
        <name>Zn(2+)</name>
        <dbReference type="ChEBI" id="CHEBI:29105"/>
    </ligand>
</feature>
<comment type="caution">
    <text evidence="11">The sequence shown here is derived from an EMBL/GenBank/DDBJ whole genome shotgun (WGS) entry which is preliminary data.</text>
</comment>
<keyword evidence="2 9" id="KW-0479">Metal-binding</keyword>